<dbReference type="RefSeq" id="WP_048361225.1">
    <property type="nucleotide sequence ID" value="NZ_FNUD01000002.1"/>
</dbReference>
<evidence type="ECO:0000313" key="3">
    <source>
        <dbReference type="Proteomes" id="UP000183613"/>
    </source>
</evidence>
<proteinExistence type="predicted"/>
<evidence type="ECO:0000256" key="1">
    <source>
        <dbReference type="SAM" id="Phobius"/>
    </source>
</evidence>
<keyword evidence="1" id="KW-1133">Transmembrane helix</keyword>
<accession>A0A0J6G0V5</accession>
<reference evidence="2" key="1">
    <citation type="submission" date="2016-10" db="EMBL/GenBank/DDBJ databases">
        <authorList>
            <person name="Varghese N."/>
            <person name="Submissions S."/>
        </authorList>
    </citation>
    <scope>NUCLEOTIDE SEQUENCE [LARGE SCALE GENOMIC DNA]</scope>
    <source>
        <strain evidence="2">LMG 25555</strain>
    </source>
</reference>
<comment type="caution">
    <text evidence="2">The sequence shown here is derived from an EMBL/GenBank/DDBJ whole genome shotgun (WGS) entry which is preliminary data.</text>
</comment>
<feature type="transmembrane region" description="Helical" evidence="1">
    <location>
        <begin position="72"/>
        <end position="91"/>
    </location>
</feature>
<keyword evidence="1" id="KW-0472">Membrane</keyword>
<dbReference type="Proteomes" id="UP000183613">
    <property type="component" value="Unassembled WGS sequence"/>
</dbReference>
<name>A0A0J6G0V5_PSEDM</name>
<feature type="transmembrane region" description="Helical" evidence="1">
    <location>
        <begin position="14"/>
        <end position="35"/>
    </location>
</feature>
<evidence type="ECO:0000313" key="2">
    <source>
        <dbReference type="EMBL" id="SEE53751.1"/>
    </source>
</evidence>
<keyword evidence="3" id="KW-1185">Reference proteome</keyword>
<dbReference type="EMBL" id="FNUD01000002">
    <property type="protein sequence ID" value="SEE53751.1"/>
    <property type="molecule type" value="Genomic_DNA"/>
</dbReference>
<feature type="transmembrane region" description="Helical" evidence="1">
    <location>
        <begin position="47"/>
        <end position="65"/>
    </location>
</feature>
<feature type="transmembrane region" description="Helical" evidence="1">
    <location>
        <begin position="97"/>
        <end position="117"/>
    </location>
</feature>
<sequence>MSTSAAYAPPRRHLGAYIMIIAALVALAITAWRFFTPLSGVTDSGGAMTTMLAEFVLFVLGVLLVQTKAGGLRNFVIFLGWAGAIGTIFAASLLHGWWSVAVLVVYAVGVVIETFGAKPTRSAI</sequence>
<protein>
    <recommendedName>
        <fullName evidence="4">SPW repeat-containing protein</fullName>
    </recommendedName>
</protein>
<keyword evidence="1" id="KW-0812">Transmembrane</keyword>
<evidence type="ECO:0008006" key="4">
    <source>
        <dbReference type="Google" id="ProtNLM"/>
    </source>
</evidence>
<dbReference type="PATRIC" id="fig|882211.3.peg.3551"/>
<gene>
    <name evidence="2" type="ORF">SAMN04489800_1145</name>
</gene>
<dbReference type="AlphaFoldDB" id="A0A0J6G0V5"/>
<dbReference type="OrthoDB" id="6903446at2"/>
<organism evidence="2 3">
    <name type="scientific">Pseudomonas deceptionensis</name>
    <dbReference type="NCBI Taxonomy" id="882211"/>
    <lineage>
        <taxon>Bacteria</taxon>
        <taxon>Pseudomonadati</taxon>
        <taxon>Pseudomonadota</taxon>
        <taxon>Gammaproteobacteria</taxon>
        <taxon>Pseudomonadales</taxon>
        <taxon>Pseudomonadaceae</taxon>
        <taxon>Pseudomonas</taxon>
    </lineage>
</organism>